<name>A0ACC3DD83_9PEZI</name>
<evidence type="ECO:0000313" key="1">
    <source>
        <dbReference type="EMBL" id="KAK3065544.1"/>
    </source>
</evidence>
<keyword evidence="2" id="KW-1185">Reference proteome</keyword>
<dbReference type="EMBL" id="JAWDJW010006334">
    <property type="protein sequence ID" value="KAK3065544.1"/>
    <property type="molecule type" value="Genomic_DNA"/>
</dbReference>
<reference evidence="1" key="1">
    <citation type="submission" date="2024-09" db="EMBL/GenBank/DDBJ databases">
        <title>Black Yeasts Isolated from many extreme environments.</title>
        <authorList>
            <person name="Coleine C."/>
            <person name="Stajich J.E."/>
            <person name="Selbmann L."/>
        </authorList>
    </citation>
    <scope>NUCLEOTIDE SEQUENCE</scope>
    <source>
        <strain evidence="1">CCFEE 5737</strain>
    </source>
</reference>
<gene>
    <name evidence="1" type="ORF">LTS18_000021</name>
</gene>
<sequence>MATLLCCAIQQRTDSPFLPNSRHPNEQSSEYSSESLGNPAERGRRDSGACVSVSEELYEIQEILKRADDAPREVRMELPRPQTSSNDPLSVIGLATQRSASADRISLKSRIRERLSRESRSSPLGKAKKASRTNLKDGEKLHALSANFSSTLLSNKKASEGGYDSDPRLVAVEDFAMDSLEELGEETKTTPIWTKAESPQIDMPNIQWQTMPIHVLAGYDSNASTERSTVTGDRRFVAHLMDLHHWPLPSIVAPEIEVRQSAVQQKQEFDVTNPRLIPLREARSELPDGSSELTERSKAALEGHSEYHVDPLTAAQGDKSTTGQTTPESTTPYAEHIHRPNMQAQHARAQSAASSLHLWNMRISQHLRSGSIVSSSSSHASPNVAKQHNRAKSSLGIISIVTRHHTQQHKRQQSSSGFASNIVPPEWGNVVSTEVSSVYSNSQYTPDRHVTPRASEPHIPGLLERTQTDVDEQSQASEATVRPVRASDPAEVEPISSLTRAAVLTEDEHIDLAMKHADRISTPEPVLENGRLYLGEEVFLLRMASNDGSKRRTFRKIRKSTSDVPRKQSSKGSPIFNFFLNSLPKQKHRRHSDSMAAYDGPADEASRRAVRSSSSVGLSDGTDQAATLFQKAADARDQERSAFFLDPSKAKKEPFAPRERSQSFSRPSLPSQSSHQTAFSVQTVPTAERRVSFNAPSFTSWRAAQFLTPEAAFDRPRRSPTYLDPLDISPMDSQAGRSSHNFEELEMQNVSPCTSDNHSISPLSRVSTHSATQLPPETEIDGANLTSDLGAWSRYPSHTREKRTGSAGAADNIITRDFAFELHVQPTDATDIESEDDATTSKQSKVKKRKSNMSKSKSLNLPKQFLKNYARMFKSQSQEFLGHGHGHRTSISAGGLLSHPELEILPDMWAPLPLNDFELANIQRRPSPMHDEATDAMRGVDGQSEEGTTEATSLATNTNGAAESKPINRLTAKLRRKHSKSTDVLRPESAFDDATESKPDLQGFTRKMRAKYTKDILHTSPGQTIDQARLWSQIYESCVEHPRFSTENFDSDAPEKVMGALLAASIAREYSLGYDSAEDEEMHEKKWEKRLFETLEREKESKTECGNLWTKNVKSDIVPSRSPDEASEPVDTAFNDVPQEFLRMVADFGDETVMLFRRNTDSLVRSFDEDAHDYANAPPDGTDDTLLEQRGNCLTFVGREVQDMGQAAT</sequence>
<protein>
    <submittedName>
        <fullName evidence="1">Uncharacterized protein</fullName>
    </submittedName>
</protein>
<organism evidence="1 2">
    <name type="scientific">Coniosporium uncinatum</name>
    <dbReference type="NCBI Taxonomy" id="93489"/>
    <lineage>
        <taxon>Eukaryota</taxon>
        <taxon>Fungi</taxon>
        <taxon>Dikarya</taxon>
        <taxon>Ascomycota</taxon>
        <taxon>Pezizomycotina</taxon>
        <taxon>Dothideomycetes</taxon>
        <taxon>Dothideomycetes incertae sedis</taxon>
        <taxon>Coniosporium</taxon>
    </lineage>
</organism>
<evidence type="ECO:0000313" key="2">
    <source>
        <dbReference type="Proteomes" id="UP001186974"/>
    </source>
</evidence>
<accession>A0ACC3DD83</accession>
<dbReference type="Proteomes" id="UP001186974">
    <property type="component" value="Unassembled WGS sequence"/>
</dbReference>
<proteinExistence type="predicted"/>
<comment type="caution">
    <text evidence="1">The sequence shown here is derived from an EMBL/GenBank/DDBJ whole genome shotgun (WGS) entry which is preliminary data.</text>
</comment>